<dbReference type="EMBL" id="CAADFQ010000016">
    <property type="protein sequence ID" value="VFK30616.1"/>
    <property type="molecule type" value="Genomic_DNA"/>
</dbReference>
<sequence length="66" mass="7620">MQILQDSYLWKWRMMLPLSSVCRGRLFIVFGRFACRGVGVFSGLGDVDPRSGLLPEPEAWRNNILY</sequence>
<gene>
    <name evidence="1" type="ORF">BECKMB1821G_GA0114241_100775</name>
    <name evidence="3" type="ORF">BECKMB1821H_GA0114242_101957</name>
    <name evidence="2" type="ORF">BECKMB1821I_GA0114274_101658</name>
</gene>
<dbReference type="EMBL" id="CAADGH010000019">
    <property type="protein sequence ID" value="VFK75324.1"/>
    <property type="molecule type" value="Genomic_DNA"/>
</dbReference>
<organism evidence="2">
    <name type="scientific">Candidatus Kentrum sp. MB</name>
    <dbReference type="NCBI Taxonomy" id="2138164"/>
    <lineage>
        <taxon>Bacteria</taxon>
        <taxon>Pseudomonadati</taxon>
        <taxon>Pseudomonadota</taxon>
        <taxon>Gammaproteobacteria</taxon>
        <taxon>Candidatus Kentrum</taxon>
    </lineage>
</organism>
<reference evidence="2" key="1">
    <citation type="submission" date="2019-02" db="EMBL/GenBank/DDBJ databases">
        <authorList>
            <person name="Gruber-Vodicka R. H."/>
            <person name="Seah K. B. B."/>
        </authorList>
    </citation>
    <scope>NUCLEOTIDE SEQUENCE</scope>
    <source>
        <strain evidence="1">BECK_BZ197</strain>
        <strain evidence="3">BECK_BZ198</strain>
        <strain evidence="2">BECK_BZ199</strain>
    </source>
</reference>
<dbReference type="EMBL" id="CAADFO010000007">
    <property type="protein sequence ID" value="VFK24249.1"/>
    <property type="molecule type" value="Genomic_DNA"/>
</dbReference>
<protein>
    <submittedName>
        <fullName evidence="2">Uncharacterized protein</fullName>
    </submittedName>
</protein>
<name>A0A450XMZ1_9GAMM</name>
<accession>A0A450XMZ1</accession>
<evidence type="ECO:0000313" key="1">
    <source>
        <dbReference type="EMBL" id="VFK24249.1"/>
    </source>
</evidence>
<dbReference type="AlphaFoldDB" id="A0A450XMZ1"/>
<evidence type="ECO:0000313" key="3">
    <source>
        <dbReference type="EMBL" id="VFK75324.1"/>
    </source>
</evidence>
<evidence type="ECO:0000313" key="2">
    <source>
        <dbReference type="EMBL" id="VFK30616.1"/>
    </source>
</evidence>
<proteinExistence type="predicted"/>